<evidence type="ECO:0000313" key="4">
    <source>
        <dbReference type="EMBL" id="TMW65537.1"/>
    </source>
</evidence>
<dbReference type="PROSITE" id="PS51419">
    <property type="entry name" value="RAB"/>
    <property type="match status" value="1"/>
</dbReference>
<dbReference type="SUPFAM" id="SSF52540">
    <property type="entry name" value="P-loop containing nucleoside triphosphate hydrolases"/>
    <property type="match status" value="1"/>
</dbReference>
<keyword evidence="1" id="KW-0547">Nucleotide-binding</keyword>
<dbReference type="GO" id="GO:0003924">
    <property type="term" value="F:GTPase activity"/>
    <property type="evidence" value="ECO:0007669"/>
    <property type="project" value="InterPro"/>
</dbReference>
<comment type="caution">
    <text evidence="4">The sequence shown here is derived from an EMBL/GenBank/DDBJ whole genome shotgun (WGS) entry which is preliminary data.</text>
</comment>
<accession>A0A8K1FN60</accession>
<keyword evidence="5" id="KW-1185">Reference proteome</keyword>
<dbReference type="PANTHER" id="PTHR24073">
    <property type="entry name" value="DRAB5-RELATED"/>
    <property type="match status" value="1"/>
</dbReference>
<dbReference type="GO" id="GO:0005525">
    <property type="term" value="F:GTP binding"/>
    <property type="evidence" value="ECO:0007669"/>
    <property type="project" value="UniProtKB-KW"/>
</dbReference>
<reference evidence="4" key="1">
    <citation type="submission" date="2019-03" db="EMBL/GenBank/DDBJ databases">
        <title>Long read genome sequence of the mycoparasitic Pythium oligandrum ATCC 38472 isolated from sugarbeet rhizosphere.</title>
        <authorList>
            <person name="Gaulin E."/>
        </authorList>
    </citation>
    <scope>NUCLEOTIDE SEQUENCE</scope>
    <source>
        <strain evidence="4">ATCC 38472_TT</strain>
    </source>
</reference>
<evidence type="ECO:0000256" key="2">
    <source>
        <dbReference type="ARBA" id="ARBA00023134"/>
    </source>
</evidence>
<evidence type="ECO:0000256" key="1">
    <source>
        <dbReference type="ARBA" id="ARBA00022741"/>
    </source>
</evidence>
<dbReference type="Proteomes" id="UP000794436">
    <property type="component" value="Unassembled WGS sequence"/>
</dbReference>
<dbReference type="InterPro" id="IPR027417">
    <property type="entry name" value="P-loop_NTPase"/>
</dbReference>
<gene>
    <name evidence="4" type="ORF">Poli38472_008179</name>
</gene>
<dbReference type="Pfam" id="PF00071">
    <property type="entry name" value="Ras"/>
    <property type="match status" value="1"/>
</dbReference>
<sequence length="253" mass="27906">METPAVRVLVVGDSGVGKTTLLQGVCTSAANGVERESAKQAHRWTIGCDVHLLLHHYRDGYGMTKETYIEFVDVGGHPKYEISRAMFYHDVQGIILMHDLSNARSFDHLRQWMTEIQETQRRKGSVLSASFHQRTADAPTLHSLPKLIIGNKRDLVARQSSNKRLPTTVASELRGIDTLEASAEPFALDQYAFGGFLDRVVAFANNQGVESSQGHDATYHPASAFSDGLRQMKGKPGVSPSPTALNSTGSWWR</sequence>
<organism evidence="4 5">
    <name type="scientific">Pythium oligandrum</name>
    <name type="common">Mycoparasitic fungus</name>
    <dbReference type="NCBI Taxonomy" id="41045"/>
    <lineage>
        <taxon>Eukaryota</taxon>
        <taxon>Sar</taxon>
        <taxon>Stramenopiles</taxon>
        <taxon>Oomycota</taxon>
        <taxon>Peronosporomycetes</taxon>
        <taxon>Pythiales</taxon>
        <taxon>Pythiaceae</taxon>
        <taxon>Pythium</taxon>
    </lineage>
</organism>
<evidence type="ECO:0000256" key="3">
    <source>
        <dbReference type="SAM" id="MobiDB-lite"/>
    </source>
</evidence>
<feature type="compositionally biased region" description="Polar residues" evidence="3">
    <location>
        <begin position="240"/>
        <end position="253"/>
    </location>
</feature>
<proteinExistence type="predicted"/>
<dbReference type="InterPro" id="IPR025662">
    <property type="entry name" value="Sigma_54_int_dom_ATP-bd_1"/>
</dbReference>
<dbReference type="PROSITE" id="PS00675">
    <property type="entry name" value="SIGMA54_INTERACT_1"/>
    <property type="match status" value="1"/>
</dbReference>
<evidence type="ECO:0000313" key="5">
    <source>
        <dbReference type="Proteomes" id="UP000794436"/>
    </source>
</evidence>
<dbReference type="EMBL" id="SPLM01000037">
    <property type="protein sequence ID" value="TMW65537.1"/>
    <property type="molecule type" value="Genomic_DNA"/>
</dbReference>
<dbReference type="AlphaFoldDB" id="A0A8K1FN60"/>
<name>A0A8K1FN60_PYTOL</name>
<dbReference type="Gene3D" id="3.40.50.300">
    <property type="entry name" value="P-loop containing nucleotide triphosphate hydrolases"/>
    <property type="match status" value="1"/>
</dbReference>
<dbReference type="OrthoDB" id="8954335at2759"/>
<dbReference type="SMART" id="SM00175">
    <property type="entry name" value="RAB"/>
    <property type="match status" value="1"/>
</dbReference>
<dbReference type="InterPro" id="IPR001806">
    <property type="entry name" value="Small_GTPase"/>
</dbReference>
<dbReference type="PRINTS" id="PR00449">
    <property type="entry name" value="RASTRNSFRMNG"/>
</dbReference>
<protein>
    <submittedName>
        <fullName evidence="4">Uncharacterized protein</fullName>
    </submittedName>
</protein>
<keyword evidence="2" id="KW-0342">GTP-binding</keyword>
<feature type="region of interest" description="Disordered" evidence="3">
    <location>
        <begin position="227"/>
        <end position="253"/>
    </location>
</feature>